<dbReference type="SMART" id="SM00769">
    <property type="entry name" value="WHy"/>
    <property type="match status" value="1"/>
</dbReference>
<feature type="domain" description="Water stress and hypersensitive response" evidence="1">
    <location>
        <begin position="31"/>
        <end position="150"/>
    </location>
</feature>
<protein>
    <recommendedName>
        <fullName evidence="1">Water stress and hypersensitive response domain-containing protein</fullName>
    </recommendedName>
</protein>
<dbReference type="RefSeq" id="WP_284189835.1">
    <property type="nucleotide sequence ID" value="NZ_BSPX01000123.1"/>
</dbReference>
<comment type="caution">
    <text evidence="2">The sequence shown here is derived from an EMBL/GenBank/DDBJ whole genome shotgun (WGS) entry which is preliminary data.</text>
</comment>
<dbReference type="PROSITE" id="PS51257">
    <property type="entry name" value="PROKAR_LIPOPROTEIN"/>
    <property type="match status" value="1"/>
</dbReference>
<organism evidence="2 3">
    <name type="scientific">Zoogloea oryzae</name>
    <dbReference type="NCBI Taxonomy" id="310767"/>
    <lineage>
        <taxon>Bacteria</taxon>
        <taxon>Pseudomonadati</taxon>
        <taxon>Pseudomonadota</taxon>
        <taxon>Betaproteobacteria</taxon>
        <taxon>Rhodocyclales</taxon>
        <taxon>Zoogloeaceae</taxon>
        <taxon>Zoogloea</taxon>
    </lineage>
</organism>
<reference evidence="3" key="1">
    <citation type="journal article" date="2019" name="Int. J. Syst. Evol. Microbiol.">
        <title>The Global Catalogue of Microorganisms (GCM) 10K type strain sequencing project: providing services to taxonomists for standard genome sequencing and annotation.</title>
        <authorList>
            <consortium name="The Broad Institute Genomics Platform"/>
            <consortium name="The Broad Institute Genome Sequencing Center for Infectious Disease"/>
            <person name="Wu L."/>
            <person name="Ma J."/>
        </authorList>
    </citation>
    <scope>NUCLEOTIDE SEQUENCE [LARGE SCALE GENOMIC DNA]</scope>
    <source>
        <strain evidence="3">NBRC 102407</strain>
    </source>
</reference>
<dbReference type="Gene3D" id="2.60.40.1820">
    <property type="match status" value="1"/>
</dbReference>
<evidence type="ECO:0000313" key="3">
    <source>
        <dbReference type="Proteomes" id="UP001157167"/>
    </source>
</evidence>
<dbReference type="InterPro" id="IPR004864">
    <property type="entry name" value="LEA_2"/>
</dbReference>
<evidence type="ECO:0000313" key="2">
    <source>
        <dbReference type="EMBL" id="GLT24660.1"/>
    </source>
</evidence>
<sequence>MDRRRFVVLAVAGALLGGCAGSTFRPLKPEVSVADIRGEGGNLLEQRFLLTLRVTNPNRFEIPVEGLSFTLDVAGEPFARGVGNKPVTIPALGEALVEVKATAGIAGLVMRQFKNLGKGLDKLEYRLKGRLVSGNFGGYDFDQKGELDPAKLLRDGRPAKAPSEQF</sequence>
<accession>A0ABQ6FJD8</accession>
<gene>
    <name evidence="2" type="ORF">GCM10007933_41520</name>
</gene>
<name>A0ABQ6FJD8_9RHOO</name>
<dbReference type="InterPro" id="IPR013990">
    <property type="entry name" value="WHy-dom"/>
</dbReference>
<dbReference type="SUPFAM" id="SSF117070">
    <property type="entry name" value="LEA14-like"/>
    <property type="match status" value="1"/>
</dbReference>
<dbReference type="Proteomes" id="UP001157167">
    <property type="component" value="Unassembled WGS sequence"/>
</dbReference>
<dbReference type="EMBL" id="BSPX01000123">
    <property type="protein sequence ID" value="GLT24660.1"/>
    <property type="molecule type" value="Genomic_DNA"/>
</dbReference>
<proteinExistence type="predicted"/>
<dbReference type="Pfam" id="PF03168">
    <property type="entry name" value="LEA_2"/>
    <property type="match status" value="1"/>
</dbReference>
<evidence type="ECO:0000259" key="1">
    <source>
        <dbReference type="SMART" id="SM00769"/>
    </source>
</evidence>
<keyword evidence="3" id="KW-1185">Reference proteome</keyword>